<sequence length="136" mass="13969">MATLDGSFPSATQLAVSTGTAPLAPPTVSVGDLLNASQSPSQGGGGLKADSNDANYTTRTSTNGKRSRKPTATTSPTVDSAAEREILINQVLDLQENVKGLIDRVESAREGHGKLSAENAVLLKYINNLMSAGGGK</sequence>
<evidence type="ECO:0000313" key="11">
    <source>
        <dbReference type="EMBL" id="ORY40226.1"/>
    </source>
</evidence>
<keyword evidence="6" id="KW-0963">Cytoplasm</keyword>
<dbReference type="PANTHER" id="PTHR21614:SF0">
    <property type="entry name" value="GEO08385P1"/>
    <property type="match status" value="1"/>
</dbReference>
<dbReference type="STRING" id="329046.A0A1Y2BZS2"/>
<evidence type="ECO:0000256" key="6">
    <source>
        <dbReference type="ARBA" id="ARBA00022490"/>
    </source>
</evidence>
<evidence type="ECO:0000256" key="8">
    <source>
        <dbReference type="ARBA" id="ARBA00023054"/>
    </source>
</evidence>
<dbReference type="PANTHER" id="PTHR21614">
    <property type="entry name" value="SHORT COILED COIL PROTEIN"/>
    <property type="match status" value="1"/>
</dbReference>
<protein>
    <submittedName>
        <fullName evidence="11">Uncharacterized protein</fullName>
    </submittedName>
</protein>
<dbReference type="Gene3D" id="1.20.5.170">
    <property type="match status" value="1"/>
</dbReference>
<dbReference type="GO" id="GO:0005829">
    <property type="term" value="C:cytosol"/>
    <property type="evidence" value="ECO:0007669"/>
    <property type="project" value="UniProtKB-SubCell"/>
</dbReference>
<accession>A0A1Y2BZS2</accession>
<evidence type="ECO:0000256" key="9">
    <source>
        <dbReference type="ARBA" id="ARBA00023136"/>
    </source>
</evidence>
<dbReference type="EMBL" id="MCGO01000036">
    <property type="protein sequence ID" value="ORY40226.1"/>
    <property type="molecule type" value="Genomic_DNA"/>
</dbReference>
<evidence type="ECO:0000256" key="4">
    <source>
        <dbReference type="ARBA" id="ARBA00004601"/>
    </source>
</evidence>
<feature type="region of interest" description="Disordered" evidence="10">
    <location>
        <begin position="20"/>
        <end position="80"/>
    </location>
</feature>
<keyword evidence="12" id="KW-1185">Reference proteome</keyword>
<proteinExistence type="inferred from homology"/>
<dbReference type="OrthoDB" id="2163284at2759"/>
<name>A0A1Y2BZS2_9FUNG</name>
<keyword evidence="7" id="KW-0333">Golgi apparatus</keyword>
<dbReference type="InterPro" id="IPR019357">
    <property type="entry name" value="SCOC"/>
</dbReference>
<keyword evidence="9" id="KW-0472">Membrane</keyword>
<dbReference type="GO" id="GO:0005802">
    <property type="term" value="C:trans-Golgi network"/>
    <property type="evidence" value="ECO:0007669"/>
    <property type="project" value="TreeGrafter"/>
</dbReference>
<evidence type="ECO:0000313" key="12">
    <source>
        <dbReference type="Proteomes" id="UP000193642"/>
    </source>
</evidence>
<keyword evidence="8" id="KW-0175">Coiled coil</keyword>
<comment type="similarity">
    <text evidence="5">Belongs to the SCOC family.</text>
</comment>
<organism evidence="11 12">
    <name type="scientific">Rhizoclosmatium globosum</name>
    <dbReference type="NCBI Taxonomy" id="329046"/>
    <lineage>
        <taxon>Eukaryota</taxon>
        <taxon>Fungi</taxon>
        <taxon>Fungi incertae sedis</taxon>
        <taxon>Chytridiomycota</taxon>
        <taxon>Chytridiomycota incertae sedis</taxon>
        <taxon>Chytridiomycetes</taxon>
        <taxon>Chytridiales</taxon>
        <taxon>Chytriomycetaceae</taxon>
        <taxon>Rhizoclosmatium</taxon>
    </lineage>
</organism>
<feature type="compositionally biased region" description="Polar residues" evidence="10">
    <location>
        <begin position="52"/>
        <end position="78"/>
    </location>
</feature>
<dbReference type="Pfam" id="PF10224">
    <property type="entry name" value="DUF2205"/>
    <property type="match status" value="1"/>
</dbReference>
<comment type="caution">
    <text evidence="11">The sequence shown here is derived from an EMBL/GenBank/DDBJ whole genome shotgun (WGS) entry which is preliminary data.</text>
</comment>
<dbReference type="GO" id="GO:0000139">
    <property type="term" value="C:Golgi membrane"/>
    <property type="evidence" value="ECO:0007669"/>
    <property type="project" value="UniProtKB-SubCell"/>
</dbReference>
<evidence type="ECO:0000256" key="1">
    <source>
        <dbReference type="ARBA" id="ARBA00002743"/>
    </source>
</evidence>
<dbReference type="Proteomes" id="UP000193642">
    <property type="component" value="Unassembled WGS sequence"/>
</dbReference>
<evidence type="ECO:0000256" key="10">
    <source>
        <dbReference type="SAM" id="MobiDB-lite"/>
    </source>
</evidence>
<comment type="function">
    <text evidence="1">Positive regulator of amino acid starvation-induced autophagy.</text>
</comment>
<evidence type="ECO:0000256" key="2">
    <source>
        <dbReference type="ARBA" id="ARBA00004255"/>
    </source>
</evidence>
<evidence type="ECO:0000256" key="3">
    <source>
        <dbReference type="ARBA" id="ARBA00004514"/>
    </source>
</evidence>
<comment type="subcellular location">
    <subcellularLocation>
        <location evidence="3">Cytoplasm</location>
        <location evidence="3">Cytosol</location>
    </subcellularLocation>
    <subcellularLocation>
        <location evidence="2">Golgi apparatus membrane</location>
        <topology evidence="2">Peripheral membrane protein</topology>
        <orientation evidence="2">Cytoplasmic side</orientation>
    </subcellularLocation>
    <subcellularLocation>
        <location evidence="4">Golgi apparatus</location>
        <location evidence="4">trans-Golgi network</location>
    </subcellularLocation>
</comment>
<gene>
    <name evidence="11" type="ORF">BCR33DRAFT_719595</name>
</gene>
<evidence type="ECO:0000256" key="5">
    <source>
        <dbReference type="ARBA" id="ARBA00010880"/>
    </source>
</evidence>
<dbReference type="AlphaFoldDB" id="A0A1Y2BZS2"/>
<reference evidence="11 12" key="1">
    <citation type="submission" date="2016-07" db="EMBL/GenBank/DDBJ databases">
        <title>Pervasive Adenine N6-methylation of Active Genes in Fungi.</title>
        <authorList>
            <consortium name="DOE Joint Genome Institute"/>
            <person name="Mondo S.J."/>
            <person name="Dannebaum R.O."/>
            <person name="Kuo R.C."/>
            <person name="Labutti K."/>
            <person name="Haridas S."/>
            <person name="Kuo A."/>
            <person name="Salamov A."/>
            <person name="Ahrendt S.R."/>
            <person name="Lipzen A."/>
            <person name="Sullivan W."/>
            <person name="Andreopoulos W.B."/>
            <person name="Clum A."/>
            <person name="Lindquist E."/>
            <person name="Daum C."/>
            <person name="Ramamoorthy G.K."/>
            <person name="Gryganskyi A."/>
            <person name="Culley D."/>
            <person name="Magnuson J.K."/>
            <person name="James T.Y."/>
            <person name="O'Malley M.A."/>
            <person name="Stajich J.E."/>
            <person name="Spatafora J.W."/>
            <person name="Visel A."/>
            <person name="Grigoriev I.V."/>
        </authorList>
    </citation>
    <scope>NUCLEOTIDE SEQUENCE [LARGE SCALE GENOMIC DNA]</scope>
    <source>
        <strain evidence="11 12">JEL800</strain>
    </source>
</reference>
<evidence type="ECO:0000256" key="7">
    <source>
        <dbReference type="ARBA" id="ARBA00023034"/>
    </source>
</evidence>